<reference evidence="2" key="2">
    <citation type="submission" date="2023-05" db="EMBL/GenBank/DDBJ databases">
        <authorList>
            <consortium name="Lawrence Berkeley National Laboratory"/>
            <person name="Steindorff A."/>
            <person name="Hensen N."/>
            <person name="Bonometti L."/>
            <person name="Westerberg I."/>
            <person name="Brannstrom I.O."/>
            <person name="Guillou S."/>
            <person name="Cros-Aarteil S."/>
            <person name="Calhoun S."/>
            <person name="Haridas S."/>
            <person name="Kuo A."/>
            <person name="Mondo S."/>
            <person name="Pangilinan J."/>
            <person name="Riley R."/>
            <person name="Labutti K."/>
            <person name="Andreopoulos B."/>
            <person name="Lipzen A."/>
            <person name="Chen C."/>
            <person name="Yanf M."/>
            <person name="Daum C."/>
            <person name="Ng V."/>
            <person name="Clum A."/>
            <person name="Ohm R."/>
            <person name="Martin F."/>
            <person name="Silar P."/>
            <person name="Natvig D."/>
            <person name="Lalanne C."/>
            <person name="Gautier V."/>
            <person name="Ament-Velasquez S.L."/>
            <person name="Kruys A."/>
            <person name="Hutchinson M.I."/>
            <person name="Powell A.J."/>
            <person name="Barry K."/>
            <person name="Miller A.N."/>
            <person name="Grigoriev I.V."/>
            <person name="Debuchy R."/>
            <person name="Gladieux P."/>
            <person name="Thoren M.H."/>
            <person name="Johannesson H."/>
        </authorList>
    </citation>
    <scope>NUCLEOTIDE SEQUENCE</scope>
    <source>
        <strain evidence="2">CBS 315.58</strain>
    </source>
</reference>
<evidence type="ECO:0000256" key="1">
    <source>
        <dbReference type="SAM" id="Coils"/>
    </source>
</evidence>
<protein>
    <submittedName>
        <fullName evidence="2">Uncharacterized protein</fullName>
    </submittedName>
</protein>
<keyword evidence="1" id="KW-0175">Coiled coil</keyword>
<dbReference type="AlphaFoldDB" id="A0AAN7AMV7"/>
<gene>
    <name evidence="2" type="ORF">QBC40DRAFT_318881</name>
</gene>
<keyword evidence="3" id="KW-1185">Reference proteome</keyword>
<organism evidence="2 3">
    <name type="scientific">Triangularia verruculosa</name>
    <dbReference type="NCBI Taxonomy" id="2587418"/>
    <lineage>
        <taxon>Eukaryota</taxon>
        <taxon>Fungi</taxon>
        <taxon>Dikarya</taxon>
        <taxon>Ascomycota</taxon>
        <taxon>Pezizomycotina</taxon>
        <taxon>Sordariomycetes</taxon>
        <taxon>Sordariomycetidae</taxon>
        <taxon>Sordariales</taxon>
        <taxon>Podosporaceae</taxon>
        <taxon>Triangularia</taxon>
    </lineage>
</organism>
<name>A0AAN7AMV7_9PEZI</name>
<dbReference type="EMBL" id="MU864049">
    <property type="protein sequence ID" value="KAK4194616.1"/>
    <property type="molecule type" value="Genomic_DNA"/>
</dbReference>
<feature type="coiled-coil region" evidence="1">
    <location>
        <begin position="166"/>
        <end position="221"/>
    </location>
</feature>
<comment type="caution">
    <text evidence="2">The sequence shown here is derived from an EMBL/GenBank/DDBJ whole genome shotgun (WGS) entry which is preliminary data.</text>
</comment>
<reference evidence="2" key="1">
    <citation type="journal article" date="2023" name="Mol. Phylogenet. Evol.">
        <title>Genome-scale phylogeny and comparative genomics of the fungal order Sordariales.</title>
        <authorList>
            <person name="Hensen N."/>
            <person name="Bonometti L."/>
            <person name="Westerberg I."/>
            <person name="Brannstrom I.O."/>
            <person name="Guillou S."/>
            <person name="Cros-Aarteil S."/>
            <person name="Calhoun S."/>
            <person name="Haridas S."/>
            <person name="Kuo A."/>
            <person name="Mondo S."/>
            <person name="Pangilinan J."/>
            <person name="Riley R."/>
            <person name="LaButti K."/>
            <person name="Andreopoulos B."/>
            <person name="Lipzen A."/>
            <person name="Chen C."/>
            <person name="Yan M."/>
            <person name="Daum C."/>
            <person name="Ng V."/>
            <person name="Clum A."/>
            <person name="Steindorff A."/>
            <person name="Ohm R.A."/>
            <person name="Martin F."/>
            <person name="Silar P."/>
            <person name="Natvig D.O."/>
            <person name="Lalanne C."/>
            <person name="Gautier V."/>
            <person name="Ament-Velasquez S.L."/>
            <person name="Kruys A."/>
            <person name="Hutchinson M.I."/>
            <person name="Powell A.J."/>
            <person name="Barry K."/>
            <person name="Miller A.N."/>
            <person name="Grigoriev I.V."/>
            <person name="Debuchy R."/>
            <person name="Gladieux P."/>
            <person name="Hiltunen Thoren M."/>
            <person name="Johannesson H."/>
        </authorList>
    </citation>
    <scope>NUCLEOTIDE SEQUENCE</scope>
    <source>
        <strain evidence="2">CBS 315.58</strain>
    </source>
</reference>
<proteinExistence type="predicted"/>
<dbReference type="Gene3D" id="1.20.5.340">
    <property type="match status" value="1"/>
</dbReference>
<evidence type="ECO:0000313" key="3">
    <source>
        <dbReference type="Proteomes" id="UP001303160"/>
    </source>
</evidence>
<evidence type="ECO:0000313" key="2">
    <source>
        <dbReference type="EMBL" id="KAK4194616.1"/>
    </source>
</evidence>
<dbReference type="Proteomes" id="UP001303160">
    <property type="component" value="Unassembled WGS sequence"/>
</dbReference>
<sequence length="237" mass="25955">MSNQKFSKNKRVEEVDDELMTDSINLGPTVSLPFRSSGPSSADRRHVPLGMFANAGPAPAAAAAPAPVASNPPCSASVQLVSDMIDRKVPVPKALLDGMTRVEKVAVKPALLAHASVMSVDPAKKEFLLASSVDMLQVDMVDVQEELFKGMGAELNESLLENRADIVENRADINDHDERIEQLEEENEILKDEVRELKNEVRKVKNEVRELKATVSKLVAALQKCGVCLDEEEKEEL</sequence>
<accession>A0AAN7AMV7</accession>